<dbReference type="AlphaFoldDB" id="G2YZN4"/>
<reference evidence="3" key="1">
    <citation type="journal article" date="2011" name="PLoS Genet.">
        <title>Genomic analysis of the necrotrophic fungal pathogens Sclerotinia sclerotiorum and Botrytis cinerea.</title>
        <authorList>
            <person name="Amselem J."/>
            <person name="Cuomo C.A."/>
            <person name="van Kan J.A."/>
            <person name="Viaud M."/>
            <person name="Benito E.P."/>
            <person name="Couloux A."/>
            <person name="Coutinho P.M."/>
            <person name="de Vries R.P."/>
            <person name="Dyer P.S."/>
            <person name="Fillinger S."/>
            <person name="Fournier E."/>
            <person name="Gout L."/>
            <person name="Hahn M."/>
            <person name="Kohn L."/>
            <person name="Lapalu N."/>
            <person name="Plummer K.M."/>
            <person name="Pradier J.M."/>
            <person name="Quevillon E."/>
            <person name="Sharon A."/>
            <person name="Simon A."/>
            <person name="ten Have A."/>
            <person name="Tudzynski B."/>
            <person name="Tudzynski P."/>
            <person name="Wincker P."/>
            <person name="Andrew M."/>
            <person name="Anthouard V."/>
            <person name="Beever R.E."/>
            <person name="Beffa R."/>
            <person name="Benoit I."/>
            <person name="Bouzid O."/>
            <person name="Brault B."/>
            <person name="Chen Z."/>
            <person name="Choquer M."/>
            <person name="Collemare J."/>
            <person name="Cotton P."/>
            <person name="Danchin E.G."/>
            <person name="Da Silva C."/>
            <person name="Gautier A."/>
            <person name="Giraud C."/>
            <person name="Giraud T."/>
            <person name="Gonzalez C."/>
            <person name="Grossetete S."/>
            <person name="Guldener U."/>
            <person name="Henrissat B."/>
            <person name="Howlett B.J."/>
            <person name="Kodira C."/>
            <person name="Kretschmer M."/>
            <person name="Lappartient A."/>
            <person name="Leroch M."/>
            <person name="Levis C."/>
            <person name="Mauceli E."/>
            <person name="Neuveglise C."/>
            <person name="Oeser B."/>
            <person name="Pearson M."/>
            <person name="Poulain J."/>
            <person name="Poussereau N."/>
            <person name="Quesneville H."/>
            <person name="Rascle C."/>
            <person name="Schumacher J."/>
            <person name="Segurens B."/>
            <person name="Sexton A."/>
            <person name="Silva E."/>
            <person name="Sirven C."/>
            <person name="Soanes D.M."/>
            <person name="Talbot N.J."/>
            <person name="Templeton M."/>
            <person name="Yandava C."/>
            <person name="Yarden O."/>
            <person name="Zeng Q."/>
            <person name="Rollins J.A."/>
            <person name="Lebrun M.H."/>
            <person name="Dickman M."/>
        </authorList>
    </citation>
    <scope>NUCLEOTIDE SEQUENCE [LARGE SCALE GENOMIC DNA]</scope>
    <source>
        <strain evidence="3">T4</strain>
    </source>
</reference>
<evidence type="ECO:0000313" key="3">
    <source>
        <dbReference type="Proteomes" id="UP000008177"/>
    </source>
</evidence>
<accession>G2YZN4</accession>
<dbReference type="InParanoid" id="G2YZN4"/>
<gene>
    <name evidence="2" type="ORF">BofuT4_uP143440.1</name>
</gene>
<evidence type="ECO:0000256" key="1">
    <source>
        <dbReference type="SAM" id="MobiDB-lite"/>
    </source>
</evidence>
<name>G2YZN4_BOTF4</name>
<protein>
    <submittedName>
        <fullName evidence="2">Uncharacterized protein</fullName>
    </submittedName>
</protein>
<feature type="region of interest" description="Disordered" evidence="1">
    <location>
        <begin position="61"/>
        <end position="88"/>
    </location>
</feature>
<dbReference type="EMBL" id="FQ790362">
    <property type="protein sequence ID" value="CCD57082.1"/>
    <property type="molecule type" value="Genomic_DNA"/>
</dbReference>
<organism evidence="2 3">
    <name type="scientific">Botryotinia fuckeliana (strain T4)</name>
    <name type="common">Noble rot fungus</name>
    <name type="synonym">Botrytis cinerea</name>
    <dbReference type="NCBI Taxonomy" id="999810"/>
    <lineage>
        <taxon>Eukaryota</taxon>
        <taxon>Fungi</taxon>
        <taxon>Dikarya</taxon>
        <taxon>Ascomycota</taxon>
        <taxon>Pezizomycotina</taxon>
        <taxon>Leotiomycetes</taxon>
        <taxon>Helotiales</taxon>
        <taxon>Sclerotiniaceae</taxon>
        <taxon>Botrytis</taxon>
    </lineage>
</organism>
<proteinExistence type="predicted"/>
<dbReference type="Proteomes" id="UP000008177">
    <property type="component" value="Unplaced contigs"/>
</dbReference>
<evidence type="ECO:0000313" key="2">
    <source>
        <dbReference type="EMBL" id="CCD57082.1"/>
    </source>
</evidence>
<sequence>MRNKEKTRTDWKVSPFLYAFIHHPSSILSLGWDNAKDAIEGLEKATKHLDTRTSDASLGLHEHAGSKYGGKARKEERSHIHVPFTFQN</sequence>
<dbReference type="HOGENOM" id="CLU_2468812_0_0_1"/>